<dbReference type="EMBL" id="JAFLCK010000003">
    <property type="protein sequence ID" value="MBN8659352.1"/>
    <property type="molecule type" value="Genomic_DNA"/>
</dbReference>
<keyword evidence="3" id="KW-0479">Metal-binding</keyword>
<comment type="similarity">
    <text evidence="1">Belongs to the UPF0758 family.</text>
</comment>
<keyword evidence="6" id="KW-0482">Metalloprotease</keyword>
<dbReference type="InterPro" id="IPR037518">
    <property type="entry name" value="MPN"/>
</dbReference>
<keyword evidence="2" id="KW-0645">Protease</keyword>
<feature type="domain" description="MPN" evidence="7">
    <location>
        <begin position="20"/>
        <end position="149"/>
    </location>
</feature>
<dbReference type="AlphaFoldDB" id="A0A8J7PDQ6"/>
<dbReference type="InterPro" id="IPR001405">
    <property type="entry name" value="UPF0758"/>
</dbReference>
<comment type="caution">
    <text evidence="8">The sequence shown here is derived from an EMBL/GenBank/DDBJ whole genome shotgun (WGS) entry which is preliminary data.</text>
</comment>
<evidence type="ECO:0000256" key="5">
    <source>
        <dbReference type="ARBA" id="ARBA00022833"/>
    </source>
</evidence>
<evidence type="ECO:0000256" key="1">
    <source>
        <dbReference type="ARBA" id="ARBA00010243"/>
    </source>
</evidence>
<dbReference type="InterPro" id="IPR025657">
    <property type="entry name" value="RadC_JAB"/>
</dbReference>
<dbReference type="Gene3D" id="3.40.140.10">
    <property type="entry name" value="Cytidine Deaminase, domain 2"/>
    <property type="match status" value="1"/>
</dbReference>
<organism evidence="8 9">
    <name type="scientific">Candidatus Obscuribacter phosphatis</name>
    <dbReference type="NCBI Taxonomy" id="1906157"/>
    <lineage>
        <taxon>Bacteria</taxon>
        <taxon>Bacillati</taxon>
        <taxon>Candidatus Melainabacteria</taxon>
        <taxon>Candidatus Obscuribacterales</taxon>
        <taxon>Candidatus Obscuribacteraceae</taxon>
        <taxon>Candidatus Obscuribacter</taxon>
    </lineage>
</organism>
<dbReference type="GO" id="GO:0046872">
    <property type="term" value="F:metal ion binding"/>
    <property type="evidence" value="ECO:0007669"/>
    <property type="project" value="UniProtKB-KW"/>
</dbReference>
<dbReference type="PROSITE" id="PS50249">
    <property type="entry name" value="MPN"/>
    <property type="match status" value="1"/>
</dbReference>
<dbReference type="PROSITE" id="PS01302">
    <property type="entry name" value="UPF0758"/>
    <property type="match status" value="1"/>
</dbReference>
<name>A0A8J7PDQ6_9BACT</name>
<dbReference type="GO" id="GO:0008237">
    <property type="term" value="F:metallopeptidase activity"/>
    <property type="evidence" value="ECO:0007669"/>
    <property type="project" value="UniProtKB-KW"/>
</dbReference>
<accession>A0A8J7PDQ6</accession>
<keyword evidence="4" id="KW-0378">Hydrolase</keyword>
<evidence type="ECO:0000256" key="2">
    <source>
        <dbReference type="ARBA" id="ARBA00022670"/>
    </source>
</evidence>
<protein>
    <submittedName>
        <fullName evidence="8">JAB domain-containing protein</fullName>
    </submittedName>
</protein>
<keyword evidence="5" id="KW-0862">Zinc</keyword>
<evidence type="ECO:0000256" key="3">
    <source>
        <dbReference type="ARBA" id="ARBA00022723"/>
    </source>
</evidence>
<sequence length="170" mass="18955">MLKHLKYRLPVFRLMMVKEAKTGTLPSIKSALDAAELFMPLCFAPEEHFVALHLNSKYEVIGLHEVSHGTLSASLVHPREVFKAALVANSYAIIVCHNHPSGARLSASREDIATTRMLIDAGKILGISVIDHLIVGPQPGLVDKKNKSRVIPLSIREEHPELWERELEQI</sequence>
<dbReference type="PANTHER" id="PTHR30471">
    <property type="entry name" value="DNA REPAIR PROTEIN RADC"/>
    <property type="match status" value="1"/>
</dbReference>
<dbReference type="PANTHER" id="PTHR30471:SF3">
    <property type="entry name" value="UPF0758 PROTEIN YEES-RELATED"/>
    <property type="match status" value="1"/>
</dbReference>
<evidence type="ECO:0000313" key="8">
    <source>
        <dbReference type="EMBL" id="MBN8659352.1"/>
    </source>
</evidence>
<evidence type="ECO:0000259" key="7">
    <source>
        <dbReference type="PROSITE" id="PS50249"/>
    </source>
</evidence>
<evidence type="ECO:0000313" key="9">
    <source>
        <dbReference type="Proteomes" id="UP000664277"/>
    </source>
</evidence>
<dbReference type="CDD" id="cd08071">
    <property type="entry name" value="MPN_DUF2466"/>
    <property type="match status" value="1"/>
</dbReference>
<dbReference type="Proteomes" id="UP000664277">
    <property type="component" value="Unassembled WGS sequence"/>
</dbReference>
<proteinExistence type="inferred from homology"/>
<dbReference type="Pfam" id="PF04002">
    <property type="entry name" value="RadC"/>
    <property type="match status" value="1"/>
</dbReference>
<evidence type="ECO:0000256" key="4">
    <source>
        <dbReference type="ARBA" id="ARBA00022801"/>
    </source>
</evidence>
<gene>
    <name evidence="8" type="ORF">J0M35_03240</name>
</gene>
<reference evidence="8" key="1">
    <citation type="submission" date="2021-02" db="EMBL/GenBank/DDBJ databases">
        <title>Genome-Resolved Metagenomics of a Microbial Community Performing Photosynthetic Biological Nutrient Removal.</title>
        <authorList>
            <person name="Mcdaniel E.A."/>
        </authorList>
    </citation>
    <scope>NUCLEOTIDE SEQUENCE</scope>
    <source>
        <strain evidence="8">UWPOB_OBS1</strain>
    </source>
</reference>
<evidence type="ECO:0000256" key="6">
    <source>
        <dbReference type="ARBA" id="ARBA00023049"/>
    </source>
</evidence>
<dbReference type="InterPro" id="IPR020891">
    <property type="entry name" value="UPF0758_CS"/>
</dbReference>
<dbReference type="GO" id="GO:0006508">
    <property type="term" value="P:proteolysis"/>
    <property type="evidence" value="ECO:0007669"/>
    <property type="project" value="UniProtKB-KW"/>
</dbReference>